<evidence type="ECO:0000256" key="1">
    <source>
        <dbReference type="ARBA" id="ARBA00004141"/>
    </source>
</evidence>
<feature type="transmembrane region" description="Helical" evidence="6">
    <location>
        <begin position="45"/>
        <end position="72"/>
    </location>
</feature>
<evidence type="ECO:0000256" key="2">
    <source>
        <dbReference type="ARBA" id="ARBA00022692"/>
    </source>
</evidence>
<keyword evidence="3 6" id="KW-1133">Transmembrane helix</keyword>
<dbReference type="InterPro" id="IPR018499">
    <property type="entry name" value="Tetraspanin/Peripherin"/>
</dbReference>
<evidence type="ECO:0000256" key="3">
    <source>
        <dbReference type="ARBA" id="ARBA00022989"/>
    </source>
</evidence>
<sequence>VRARPARGDTRSTIERLKETAPPAGHTTTQSVQARPDTPFSNDDIMGLSITPASGFLVLLNLGFIAAGWMLLSFTSTVENSGWVDALEGTDYHDTGKKAISTARILGYCVIALAIIGAVGALVRHRVLLLIYSIVMVAIMTVFLVVGIAAYGFKSKAQEWEGKTFPAADEEKTFAGTFNEAYCYAQGAYFCNNASSHDVVRVFLPDFPKEALDVLPKVNGINALCAQVGDAAQATLGSVCSACKQAQKYAKYQKILDWAEEKCPRTKETQIWCGQFLATSKPGEVFVDSPYKECRTRFLDLAVSWSNRLFIAGIFGTISALLIICLSCAARRSSHAASNDHKEYEVDNGGVRSPEVVERVWNEETDGAWAAGKASVTTLMEFLQCVQDGDVELAETAALSILATEPGNKLVRDLLEALKQQQLLEAEMDSASGSDGSDVDEESEEDSDDEDDSDSDSGSEEQNAEDEGDEPLDNAAHEHADEK</sequence>
<evidence type="ECO:0000313" key="8">
    <source>
        <dbReference type="Proteomes" id="UP001146120"/>
    </source>
</evidence>
<protein>
    <submittedName>
        <fullName evidence="7">Uncharacterized protein</fullName>
    </submittedName>
</protein>
<feature type="transmembrane region" description="Helical" evidence="6">
    <location>
        <begin position="305"/>
        <end position="324"/>
    </location>
</feature>
<feature type="transmembrane region" description="Helical" evidence="6">
    <location>
        <begin position="129"/>
        <end position="153"/>
    </location>
</feature>
<feature type="region of interest" description="Disordered" evidence="5">
    <location>
        <begin position="1"/>
        <end position="37"/>
    </location>
</feature>
<organism evidence="7 8">
    <name type="scientific">Lagenidium giganteum</name>
    <dbReference type="NCBI Taxonomy" id="4803"/>
    <lineage>
        <taxon>Eukaryota</taxon>
        <taxon>Sar</taxon>
        <taxon>Stramenopiles</taxon>
        <taxon>Oomycota</taxon>
        <taxon>Peronosporomycetes</taxon>
        <taxon>Pythiales</taxon>
        <taxon>Pythiaceae</taxon>
    </lineage>
</organism>
<feature type="compositionally biased region" description="Acidic residues" evidence="5">
    <location>
        <begin position="437"/>
        <end position="472"/>
    </location>
</feature>
<evidence type="ECO:0000256" key="6">
    <source>
        <dbReference type="SAM" id="Phobius"/>
    </source>
</evidence>
<keyword evidence="8" id="KW-1185">Reference proteome</keyword>
<name>A0AAV2YLI7_9STRA</name>
<dbReference type="Pfam" id="PF00335">
    <property type="entry name" value="Tetraspanin"/>
    <property type="match status" value="1"/>
</dbReference>
<feature type="compositionally biased region" description="Low complexity" evidence="5">
    <location>
        <begin position="427"/>
        <end position="436"/>
    </location>
</feature>
<feature type="non-terminal residue" evidence="7">
    <location>
        <position position="1"/>
    </location>
</feature>
<dbReference type="AlphaFoldDB" id="A0AAV2YLI7"/>
<evidence type="ECO:0000313" key="7">
    <source>
        <dbReference type="EMBL" id="DAZ93554.1"/>
    </source>
</evidence>
<comment type="caution">
    <text evidence="7">The sequence shown here is derived from an EMBL/GenBank/DDBJ whole genome shotgun (WGS) entry which is preliminary data.</text>
</comment>
<evidence type="ECO:0000256" key="5">
    <source>
        <dbReference type="SAM" id="MobiDB-lite"/>
    </source>
</evidence>
<accession>A0AAV2YLI7</accession>
<dbReference type="PANTHER" id="PTHR21520">
    <property type="entry name" value="GLUTAMATE-RICH PROTEIN 2"/>
    <property type="match status" value="1"/>
</dbReference>
<feature type="compositionally biased region" description="Basic and acidic residues" evidence="5">
    <location>
        <begin position="1"/>
        <end position="19"/>
    </location>
</feature>
<feature type="region of interest" description="Disordered" evidence="5">
    <location>
        <begin position="427"/>
        <end position="483"/>
    </location>
</feature>
<dbReference type="EMBL" id="DAKRPA010000308">
    <property type="protein sequence ID" value="DAZ93554.1"/>
    <property type="molecule type" value="Genomic_DNA"/>
</dbReference>
<reference evidence="7" key="2">
    <citation type="journal article" date="2023" name="Microbiol Resour">
        <title>Decontamination and Annotation of the Draft Genome Sequence of the Oomycete Lagenidium giganteum ARSEF 373.</title>
        <authorList>
            <person name="Morgan W.R."/>
            <person name="Tartar A."/>
        </authorList>
    </citation>
    <scope>NUCLEOTIDE SEQUENCE</scope>
    <source>
        <strain evidence="7">ARSEF 373</strain>
    </source>
</reference>
<reference evidence="7" key="1">
    <citation type="submission" date="2022-11" db="EMBL/GenBank/DDBJ databases">
        <authorList>
            <person name="Morgan W.R."/>
            <person name="Tartar A."/>
        </authorList>
    </citation>
    <scope>NUCLEOTIDE SEQUENCE</scope>
    <source>
        <strain evidence="7">ARSEF 373</strain>
    </source>
</reference>
<feature type="transmembrane region" description="Helical" evidence="6">
    <location>
        <begin position="105"/>
        <end position="123"/>
    </location>
</feature>
<dbReference type="PANTHER" id="PTHR21520:SF2">
    <property type="entry name" value="GLUTAMATE-RICH PROTEIN 2"/>
    <property type="match status" value="1"/>
</dbReference>
<proteinExistence type="predicted"/>
<gene>
    <name evidence="7" type="ORF">N0F65_006542</name>
</gene>
<dbReference type="InterPro" id="IPR026703">
    <property type="entry name" value="ERICH2"/>
</dbReference>
<keyword evidence="2 6" id="KW-0812">Transmembrane</keyword>
<dbReference type="GO" id="GO:0016020">
    <property type="term" value="C:membrane"/>
    <property type="evidence" value="ECO:0007669"/>
    <property type="project" value="UniProtKB-SubCell"/>
</dbReference>
<dbReference type="Proteomes" id="UP001146120">
    <property type="component" value="Unassembled WGS sequence"/>
</dbReference>
<comment type="subcellular location">
    <subcellularLocation>
        <location evidence="1">Membrane</location>
        <topology evidence="1">Multi-pass membrane protein</topology>
    </subcellularLocation>
</comment>
<keyword evidence="4 6" id="KW-0472">Membrane</keyword>
<evidence type="ECO:0000256" key="4">
    <source>
        <dbReference type="ARBA" id="ARBA00023136"/>
    </source>
</evidence>